<evidence type="ECO:0000313" key="1">
    <source>
        <dbReference type="EnsemblPlants" id="TuG1812G0300003823.01.T01.cds279840"/>
    </source>
</evidence>
<evidence type="ECO:0000313" key="2">
    <source>
        <dbReference type="Proteomes" id="UP000015106"/>
    </source>
</evidence>
<reference evidence="1" key="2">
    <citation type="submission" date="2018-03" db="EMBL/GenBank/DDBJ databases">
        <title>The Triticum urartu genome reveals the dynamic nature of wheat genome evolution.</title>
        <authorList>
            <person name="Ling H."/>
            <person name="Ma B."/>
            <person name="Shi X."/>
            <person name="Liu H."/>
            <person name="Dong L."/>
            <person name="Sun H."/>
            <person name="Cao Y."/>
            <person name="Gao Q."/>
            <person name="Zheng S."/>
            <person name="Li Y."/>
            <person name="Yu Y."/>
            <person name="Du H."/>
            <person name="Qi M."/>
            <person name="Li Y."/>
            <person name="Yu H."/>
            <person name="Cui Y."/>
            <person name="Wang N."/>
            <person name="Chen C."/>
            <person name="Wu H."/>
            <person name="Zhao Y."/>
            <person name="Zhang J."/>
            <person name="Li Y."/>
            <person name="Zhou W."/>
            <person name="Zhang B."/>
            <person name="Hu W."/>
            <person name="Eijk M."/>
            <person name="Tang J."/>
            <person name="Witsenboer H."/>
            <person name="Zhao S."/>
            <person name="Li Z."/>
            <person name="Zhang A."/>
            <person name="Wang D."/>
            <person name="Liang C."/>
        </authorList>
    </citation>
    <scope>NUCLEOTIDE SEQUENCE [LARGE SCALE GENOMIC DNA]</scope>
    <source>
        <strain evidence="1">cv. G1812</strain>
    </source>
</reference>
<keyword evidence="2" id="KW-1185">Reference proteome</keyword>
<dbReference type="Proteomes" id="UP000015106">
    <property type="component" value="Chromosome 3"/>
</dbReference>
<dbReference type="EnsemblPlants" id="TuG1812G0300003823.01.T01">
    <property type="protein sequence ID" value="TuG1812G0300003823.01.T01.cds279840"/>
    <property type="gene ID" value="TuG1812G0300003823.01"/>
</dbReference>
<reference evidence="2" key="1">
    <citation type="journal article" date="2013" name="Nature">
        <title>Draft genome of the wheat A-genome progenitor Triticum urartu.</title>
        <authorList>
            <person name="Ling H.Q."/>
            <person name="Zhao S."/>
            <person name="Liu D."/>
            <person name="Wang J."/>
            <person name="Sun H."/>
            <person name="Zhang C."/>
            <person name="Fan H."/>
            <person name="Li D."/>
            <person name="Dong L."/>
            <person name="Tao Y."/>
            <person name="Gao C."/>
            <person name="Wu H."/>
            <person name="Li Y."/>
            <person name="Cui Y."/>
            <person name="Guo X."/>
            <person name="Zheng S."/>
            <person name="Wang B."/>
            <person name="Yu K."/>
            <person name="Liang Q."/>
            <person name="Yang W."/>
            <person name="Lou X."/>
            <person name="Chen J."/>
            <person name="Feng M."/>
            <person name="Jian J."/>
            <person name="Zhang X."/>
            <person name="Luo G."/>
            <person name="Jiang Y."/>
            <person name="Liu J."/>
            <person name="Wang Z."/>
            <person name="Sha Y."/>
            <person name="Zhang B."/>
            <person name="Wu H."/>
            <person name="Tang D."/>
            <person name="Shen Q."/>
            <person name="Xue P."/>
            <person name="Zou S."/>
            <person name="Wang X."/>
            <person name="Liu X."/>
            <person name="Wang F."/>
            <person name="Yang Y."/>
            <person name="An X."/>
            <person name="Dong Z."/>
            <person name="Zhang K."/>
            <person name="Zhang X."/>
            <person name="Luo M.C."/>
            <person name="Dvorak J."/>
            <person name="Tong Y."/>
            <person name="Wang J."/>
            <person name="Yang H."/>
            <person name="Li Z."/>
            <person name="Wang D."/>
            <person name="Zhang A."/>
            <person name="Wang J."/>
        </authorList>
    </citation>
    <scope>NUCLEOTIDE SEQUENCE</scope>
    <source>
        <strain evidence="2">cv. G1812</strain>
    </source>
</reference>
<proteinExistence type="predicted"/>
<sequence>MANIYIDTGQPDGVVRVWAMMRERGLKKEPGCSYVEHKGRVHLFMVDDHSHPQANRIYKLVIRLEQMVKGKTYGTAEMGQGRVDKGHSEKMVASLIGFPEH</sequence>
<name>A0A8R7TY38_TRIUA</name>
<evidence type="ECO:0008006" key="3">
    <source>
        <dbReference type="Google" id="ProtNLM"/>
    </source>
</evidence>
<dbReference type="Pfam" id="PF20431">
    <property type="entry name" value="E_motif"/>
    <property type="match status" value="1"/>
</dbReference>
<accession>A0A8R7TY38</accession>
<organism evidence="1 2">
    <name type="scientific">Triticum urartu</name>
    <name type="common">Red wild einkorn</name>
    <name type="synonym">Crithodium urartu</name>
    <dbReference type="NCBI Taxonomy" id="4572"/>
    <lineage>
        <taxon>Eukaryota</taxon>
        <taxon>Viridiplantae</taxon>
        <taxon>Streptophyta</taxon>
        <taxon>Embryophyta</taxon>
        <taxon>Tracheophyta</taxon>
        <taxon>Spermatophyta</taxon>
        <taxon>Magnoliopsida</taxon>
        <taxon>Liliopsida</taxon>
        <taxon>Poales</taxon>
        <taxon>Poaceae</taxon>
        <taxon>BOP clade</taxon>
        <taxon>Pooideae</taxon>
        <taxon>Triticodae</taxon>
        <taxon>Triticeae</taxon>
        <taxon>Triticinae</taxon>
        <taxon>Triticum</taxon>
    </lineage>
</organism>
<dbReference type="InterPro" id="IPR046848">
    <property type="entry name" value="E_motif"/>
</dbReference>
<dbReference type="AlphaFoldDB" id="A0A8R7TY38"/>
<protein>
    <recommendedName>
        <fullName evidence="3">Pentatricopeptide repeat-containing protein</fullName>
    </recommendedName>
</protein>
<dbReference type="Gramene" id="TuG1812G0300003823.01.T01">
    <property type="protein sequence ID" value="TuG1812G0300003823.01.T01.cds279840"/>
    <property type="gene ID" value="TuG1812G0300003823.01"/>
</dbReference>
<reference evidence="1" key="3">
    <citation type="submission" date="2022-06" db="UniProtKB">
        <authorList>
            <consortium name="EnsemblPlants"/>
        </authorList>
    </citation>
    <scope>IDENTIFICATION</scope>
</reference>